<feature type="transmembrane region" description="Helical" evidence="1">
    <location>
        <begin position="267"/>
        <end position="287"/>
    </location>
</feature>
<evidence type="ECO:0000313" key="3">
    <source>
        <dbReference type="Proteomes" id="UP000272771"/>
    </source>
</evidence>
<feature type="transmembrane region" description="Helical" evidence="1">
    <location>
        <begin position="178"/>
        <end position="203"/>
    </location>
</feature>
<dbReference type="AlphaFoldDB" id="A0A3S4ZED7"/>
<dbReference type="EMBL" id="LR134533">
    <property type="protein sequence ID" value="VEJ51888.1"/>
    <property type="molecule type" value="Genomic_DNA"/>
</dbReference>
<reference evidence="2 3" key="1">
    <citation type="submission" date="2018-12" db="EMBL/GenBank/DDBJ databases">
        <authorList>
            <consortium name="Pathogen Informatics"/>
        </authorList>
    </citation>
    <scope>NUCLEOTIDE SEQUENCE [LARGE SCALE GENOMIC DNA]</scope>
    <source>
        <strain evidence="2 3">NCTC12742</strain>
    </source>
</reference>
<dbReference type="InterPro" id="IPR010295">
    <property type="entry name" value="DUF898"/>
</dbReference>
<feature type="transmembrane region" description="Helical" evidence="1">
    <location>
        <begin position="103"/>
        <end position="127"/>
    </location>
</feature>
<proteinExistence type="predicted"/>
<dbReference type="Pfam" id="PF05987">
    <property type="entry name" value="DUF898"/>
    <property type="match status" value="1"/>
</dbReference>
<feature type="transmembrane region" description="Helical" evidence="1">
    <location>
        <begin position="235"/>
        <end position="255"/>
    </location>
</feature>
<keyword evidence="3" id="KW-1185">Reference proteome</keyword>
<protein>
    <submittedName>
        <fullName evidence="2">Inner membrane protein yjgN</fullName>
    </submittedName>
</protein>
<keyword evidence="1" id="KW-0812">Transmembrane</keyword>
<gene>
    <name evidence="2" type="primary">yjgN</name>
    <name evidence="2" type="ORF">NCTC12742_01797</name>
</gene>
<dbReference type="Proteomes" id="UP000272771">
    <property type="component" value="Chromosome"/>
</dbReference>
<feature type="transmembrane region" description="Helical" evidence="1">
    <location>
        <begin position="63"/>
        <end position="82"/>
    </location>
</feature>
<accession>A0A3S4ZED7</accession>
<feature type="transmembrane region" description="Helical" evidence="1">
    <location>
        <begin position="323"/>
        <end position="342"/>
    </location>
</feature>
<organism evidence="2 3">
    <name type="scientific">Neisseria weaveri</name>
    <dbReference type="NCBI Taxonomy" id="28091"/>
    <lineage>
        <taxon>Bacteria</taxon>
        <taxon>Pseudomonadati</taxon>
        <taxon>Pseudomonadota</taxon>
        <taxon>Betaproteobacteria</taxon>
        <taxon>Neisseriales</taxon>
        <taxon>Neisseriaceae</taxon>
        <taxon>Neisseria</taxon>
    </lineage>
</organism>
<keyword evidence="1" id="KW-1133">Transmembrane helix</keyword>
<name>A0A3S4ZED7_9NEIS</name>
<keyword evidence="1" id="KW-0472">Membrane</keyword>
<sequence length="388" mass="43711">MSEVSENKHNQYDEGSGIAVSGNADEGKLLKVENAVTVNGAQANESRNWRFDFHGTANEYFKIWIVNLFLSVITLSFYAPWAKVRRLRYFYGNTVLGRDKFDFTAIPARILIGRIIATVLFVAFSLLSNIDPMYSSAVLLLAFALMPWLVRSTMRFRARNTKYGNSRFYFSATMGQSYWVLAKCAVVTVLGAGLLYPLALYWFKSYQIKHLHIGNLRFNLNTGVGGFYGAVLKPLLFIVLLVAAAVLVLFGMGYVSDLGYVLSDRVVFPLVYLLIMLPYIAVLGFFIPLTQGYLFRATWQDVSVGNSRITTDLNPYKYALIKLTNYIAAIFTLGLLLPWGAVRLYRYQAQSLQVELQDNPQDLMNMAQNDPDAIGEEIADVFDIDISL</sequence>
<feature type="transmembrane region" description="Helical" evidence="1">
    <location>
        <begin position="133"/>
        <end position="150"/>
    </location>
</feature>
<evidence type="ECO:0000313" key="2">
    <source>
        <dbReference type="EMBL" id="VEJ51888.1"/>
    </source>
</evidence>
<dbReference type="STRING" id="28091.SAMEA3174300_00354"/>
<evidence type="ECO:0000256" key="1">
    <source>
        <dbReference type="SAM" id="Phobius"/>
    </source>
</evidence>